<comment type="similarity">
    <text evidence="1">Belongs to the oxygen-dependent FAD-linked oxidoreductase family.</text>
</comment>
<evidence type="ECO:0000313" key="7">
    <source>
        <dbReference type="Proteomes" id="UP000059188"/>
    </source>
</evidence>
<accession>A0A0B7F9Q6</accession>
<organism evidence="6 7">
    <name type="scientific">Thanatephorus cucumeris (strain AG1-IB / isolate 7/3/14)</name>
    <name type="common">Lettuce bottom rot fungus</name>
    <name type="synonym">Rhizoctonia solani</name>
    <dbReference type="NCBI Taxonomy" id="1108050"/>
    <lineage>
        <taxon>Eukaryota</taxon>
        <taxon>Fungi</taxon>
        <taxon>Dikarya</taxon>
        <taxon>Basidiomycota</taxon>
        <taxon>Agaricomycotina</taxon>
        <taxon>Agaricomycetes</taxon>
        <taxon>Cantharellales</taxon>
        <taxon>Ceratobasidiaceae</taxon>
        <taxon>Rhizoctonia</taxon>
        <taxon>Rhizoctonia solani AG-1</taxon>
    </lineage>
</organism>
<dbReference type="EMBL" id="LN679117">
    <property type="protein sequence ID" value="CEL54806.1"/>
    <property type="molecule type" value="Genomic_DNA"/>
</dbReference>
<proteinExistence type="inferred from homology"/>
<protein>
    <recommendedName>
        <fullName evidence="8">FAD linked oxidase N-terminal domain-containing protein</fullName>
    </recommendedName>
</protein>
<reference evidence="6 7" key="1">
    <citation type="submission" date="2014-11" db="EMBL/GenBank/DDBJ databases">
        <authorList>
            <person name="Wibberg Daniel"/>
        </authorList>
    </citation>
    <scope>NUCLEOTIDE SEQUENCE [LARGE SCALE GENOMIC DNA]</scope>
    <source>
        <strain evidence="6">Rhizoctonia solani AG1-IB 7/3/14</strain>
    </source>
</reference>
<dbReference type="Gene3D" id="3.30.465.10">
    <property type="match status" value="1"/>
</dbReference>
<evidence type="ECO:0000256" key="1">
    <source>
        <dbReference type="ARBA" id="ARBA00005466"/>
    </source>
</evidence>
<evidence type="ECO:0000313" key="6">
    <source>
        <dbReference type="EMBL" id="CEL54806.1"/>
    </source>
</evidence>
<evidence type="ECO:0000256" key="2">
    <source>
        <dbReference type="ARBA" id="ARBA00022630"/>
    </source>
</evidence>
<dbReference type="InterPro" id="IPR036318">
    <property type="entry name" value="FAD-bd_PCMH-like_sf"/>
</dbReference>
<dbReference type="InterPro" id="IPR050416">
    <property type="entry name" value="FAD-linked_Oxidoreductase"/>
</dbReference>
<keyword evidence="5" id="KW-0732">Signal</keyword>
<keyword evidence="2" id="KW-0285">Flavoprotein</keyword>
<dbReference type="AlphaFoldDB" id="A0A0B7F9Q6"/>
<sequence length="105" mass="11248">MARGHTLTHRLLIYTSLAVGVCAYGASDICCDRLTAALSSAKVFTPLVPKYTIENIKYWSSTCVLKPTCVFVPESPSDVSTAIKILVENNCEFATRGGGHTPNPG</sequence>
<keyword evidence="7" id="KW-1185">Reference proteome</keyword>
<feature type="signal peptide" evidence="5">
    <location>
        <begin position="1"/>
        <end position="23"/>
    </location>
</feature>
<feature type="chain" id="PRO_5002126599" description="FAD linked oxidase N-terminal domain-containing protein" evidence="5">
    <location>
        <begin position="24"/>
        <end position="105"/>
    </location>
</feature>
<name>A0A0B7F9Q6_THACB</name>
<evidence type="ECO:0000256" key="5">
    <source>
        <dbReference type="SAM" id="SignalP"/>
    </source>
</evidence>
<keyword evidence="4" id="KW-0560">Oxidoreductase</keyword>
<dbReference type="PANTHER" id="PTHR42973:SF54">
    <property type="entry name" value="FAD-BINDING PCMH-TYPE DOMAIN-CONTAINING PROTEIN"/>
    <property type="match status" value="1"/>
</dbReference>
<dbReference type="OrthoDB" id="2151789at2759"/>
<dbReference type="Proteomes" id="UP000059188">
    <property type="component" value="Unassembled WGS sequence"/>
</dbReference>
<evidence type="ECO:0000256" key="4">
    <source>
        <dbReference type="ARBA" id="ARBA00023002"/>
    </source>
</evidence>
<dbReference type="InterPro" id="IPR016169">
    <property type="entry name" value="FAD-bd_PCMH_sub2"/>
</dbReference>
<evidence type="ECO:0008006" key="8">
    <source>
        <dbReference type="Google" id="ProtNLM"/>
    </source>
</evidence>
<dbReference type="GO" id="GO:0016491">
    <property type="term" value="F:oxidoreductase activity"/>
    <property type="evidence" value="ECO:0007669"/>
    <property type="project" value="UniProtKB-KW"/>
</dbReference>
<dbReference type="PANTHER" id="PTHR42973">
    <property type="entry name" value="BINDING OXIDOREDUCTASE, PUTATIVE (AFU_ORTHOLOGUE AFUA_1G17690)-RELATED"/>
    <property type="match status" value="1"/>
</dbReference>
<gene>
    <name evidence="6" type="ORF">RSOLAG1IB_07340</name>
</gene>
<dbReference type="GO" id="GO:0050660">
    <property type="term" value="F:flavin adenine dinucleotide binding"/>
    <property type="evidence" value="ECO:0007669"/>
    <property type="project" value="InterPro"/>
</dbReference>
<evidence type="ECO:0000256" key="3">
    <source>
        <dbReference type="ARBA" id="ARBA00022827"/>
    </source>
</evidence>
<dbReference type="STRING" id="1108050.A0A0B7F9Q6"/>
<keyword evidence="3" id="KW-0274">FAD</keyword>
<dbReference type="SUPFAM" id="SSF56176">
    <property type="entry name" value="FAD-binding/transporter-associated domain-like"/>
    <property type="match status" value="1"/>
</dbReference>